<dbReference type="EMBL" id="JAUFPN010000171">
    <property type="protein sequence ID" value="MDN3566374.1"/>
    <property type="molecule type" value="Genomic_DNA"/>
</dbReference>
<dbReference type="InterPro" id="IPR011057">
    <property type="entry name" value="Mss4-like_sf"/>
</dbReference>
<reference evidence="6" key="1">
    <citation type="journal article" date="2019" name="Int. J. Syst. Evol. Microbiol.">
        <title>The Global Catalogue of Microorganisms (GCM) 10K type strain sequencing project: providing services to taxonomists for standard genome sequencing and annotation.</title>
        <authorList>
            <consortium name="The Broad Institute Genomics Platform"/>
            <consortium name="The Broad Institute Genome Sequencing Center for Infectious Disease"/>
            <person name="Wu L."/>
            <person name="Ma J."/>
        </authorList>
    </citation>
    <scope>NUCLEOTIDE SEQUENCE [LARGE SCALE GENOMIC DNA]</scope>
    <source>
        <strain evidence="6">CECT 7131</strain>
    </source>
</reference>
<dbReference type="PANTHER" id="PTHR10173">
    <property type="entry name" value="METHIONINE SULFOXIDE REDUCTASE"/>
    <property type="match status" value="1"/>
</dbReference>
<dbReference type="PROSITE" id="PS51790">
    <property type="entry name" value="MSRB"/>
    <property type="match status" value="1"/>
</dbReference>
<keyword evidence="2 5" id="KW-0560">Oxidoreductase</keyword>
<dbReference type="Proteomes" id="UP001529369">
    <property type="component" value="Unassembled WGS sequence"/>
</dbReference>
<dbReference type="InterPro" id="IPR002579">
    <property type="entry name" value="Met_Sox_Rdtase_MsrB_dom"/>
</dbReference>
<comment type="catalytic activity">
    <reaction evidence="3">
        <text>L-methionyl-[protein] + [thioredoxin]-disulfide + H2O = L-methionyl-(R)-S-oxide-[protein] + [thioredoxin]-dithiol</text>
        <dbReference type="Rhea" id="RHEA:24164"/>
        <dbReference type="Rhea" id="RHEA-COMP:10698"/>
        <dbReference type="Rhea" id="RHEA-COMP:10700"/>
        <dbReference type="Rhea" id="RHEA-COMP:12313"/>
        <dbReference type="Rhea" id="RHEA-COMP:12314"/>
        <dbReference type="ChEBI" id="CHEBI:15377"/>
        <dbReference type="ChEBI" id="CHEBI:16044"/>
        <dbReference type="ChEBI" id="CHEBI:29950"/>
        <dbReference type="ChEBI" id="CHEBI:45764"/>
        <dbReference type="ChEBI" id="CHEBI:50058"/>
        <dbReference type="EC" id="1.8.4.12"/>
    </reaction>
</comment>
<dbReference type="EC" id="1.8.4.12" evidence="1"/>
<evidence type="ECO:0000313" key="5">
    <source>
        <dbReference type="EMBL" id="MDN3566374.1"/>
    </source>
</evidence>
<sequence>MALFTKEAPPETYPVQKSAAEWRATLPPEAYKVLREHGTERPGTSPLNAEKRPGTFTCAGCGTALFDAGTKFESGTGWPSFFAPIEGGVGTTTDRSFFMTRTEVHCARCGGHLGHVFPDGPKPTGQRYCMNGAAMRFEPSQG</sequence>
<evidence type="ECO:0000313" key="6">
    <source>
        <dbReference type="Proteomes" id="UP001529369"/>
    </source>
</evidence>
<feature type="domain" description="MsrB" evidence="4">
    <location>
        <begin position="19"/>
        <end position="140"/>
    </location>
</feature>
<organism evidence="5 6">
    <name type="scientific">Paeniroseomonas aquatica</name>
    <dbReference type="NCBI Taxonomy" id="373043"/>
    <lineage>
        <taxon>Bacteria</taxon>
        <taxon>Pseudomonadati</taxon>
        <taxon>Pseudomonadota</taxon>
        <taxon>Alphaproteobacteria</taxon>
        <taxon>Acetobacterales</taxon>
        <taxon>Acetobacteraceae</taxon>
        <taxon>Paeniroseomonas</taxon>
    </lineage>
</organism>
<dbReference type="Gene3D" id="2.170.150.20">
    <property type="entry name" value="Peptide methionine sulfoxide reductase"/>
    <property type="match status" value="1"/>
</dbReference>
<dbReference type="PANTHER" id="PTHR10173:SF57">
    <property type="entry name" value="PEPTIDE-METHIONINE (R)-S-OXIDE REDUCTASE"/>
    <property type="match status" value="1"/>
</dbReference>
<dbReference type="GO" id="GO:0033743">
    <property type="term" value="F:peptide-methionine (R)-S-oxide reductase activity"/>
    <property type="evidence" value="ECO:0007669"/>
    <property type="project" value="UniProtKB-EC"/>
</dbReference>
<dbReference type="Pfam" id="PF01641">
    <property type="entry name" value="SelR"/>
    <property type="match status" value="1"/>
</dbReference>
<comment type="caution">
    <text evidence="5">The sequence shown here is derived from an EMBL/GenBank/DDBJ whole genome shotgun (WGS) entry which is preliminary data.</text>
</comment>
<proteinExistence type="predicted"/>
<protein>
    <recommendedName>
        <fullName evidence="1">peptide-methionine (R)-S-oxide reductase</fullName>
        <ecNumber evidence="1">1.8.4.12</ecNumber>
    </recommendedName>
</protein>
<evidence type="ECO:0000256" key="2">
    <source>
        <dbReference type="ARBA" id="ARBA00023002"/>
    </source>
</evidence>
<evidence type="ECO:0000259" key="4">
    <source>
        <dbReference type="PROSITE" id="PS51790"/>
    </source>
</evidence>
<dbReference type="SUPFAM" id="SSF51316">
    <property type="entry name" value="Mss4-like"/>
    <property type="match status" value="1"/>
</dbReference>
<dbReference type="RefSeq" id="WP_290318293.1">
    <property type="nucleotide sequence ID" value="NZ_JAUFPN010000171.1"/>
</dbReference>
<name>A0ABT8A9J4_9PROT</name>
<dbReference type="NCBIfam" id="TIGR00357">
    <property type="entry name" value="peptide-methionine (R)-S-oxide reductase MsrB"/>
    <property type="match status" value="1"/>
</dbReference>
<dbReference type="InterPro" id="IPR028427">
    <property type="entry name" value="Met_Sox_Rdtase_MsrB"/>
</dbReference>
<accession>A0ABT8A9J4</accession>
<keyword evidence="6" id="KW-1185">Reference proteome</keyword>
<evidence type="ECO:0000256" key="3">
    <source>
        <dbReference type="ARBA" id="ARBA00048488"/>
    </source>
</evidence>
<gene>
    <name evidence="5" type="primary">msrB</name>
    <name evidence="5" type="ORF">QWZ14_18535</name>
</gene>
<evidence type="ECO:0000256" key="1">
    <source>
        <dbReference type="ARBA" id="ARBA00012499"/>
    </source>
</evidence>